<keyword evidence="1" id="KW-0812">Transmembrane</keyword>
<sequence>YNDLPFNQVLILLSQNSENLSEKTTENGSVMISLNKQFVDGAELTVEAIDEQKLAKSLVQKVFVFNNQLKLRIDMQQDAVVFALVKGEQVFENVNVKLFKKEQLLSFGKSNATGHVTFPRNSSHFAVGDDLTLKIEGDPLVNDVQRLFTVKDKHQGILLNTTKKISEFTLLNITILNMDNVSLAGITALVQNENNELLYNFTSDQYGKVVQQIKSKEKALKLVINDSTTQYQKQIQSFQVFPEVNLLVQLSFFIELTVNFVDASVAFQATPIVNQKRLLPLILQQKFTINSNSYPDLALGDQLTLELYQQPYEDVNFTFTVSQNKQQQSAPLKLVKMGFLQVEVFQCAKEAVVKVFFEQKQIDFFITKNCNLSVQLLKPKYALNQNYTLEVFVPGMNPYQKGFSAFEGLKPILVKPTRNLSGAEQTGVALGVAMGVAIIVVVIVLKKKKQQKFDSDLDAPLIVE</sequence>
<protein>
    <submittedName>
        <fullName evidence="2">Uncharacterized protein</fullName>
    </submittedName>
</protein>
<feature type="transmembrane region" description="Helical" evidence="1">
    <location>
        <begin position="427"/>
        <end position="445"/>
    </location>
</feature>
<gene>
    <name evidence="2" type="ORF">TPC1_30866</name>
</gene>
<evidence type="ECO:0000256" key="1">
    <source>
        <dbReference type="SAM" id="Phobius"/>
    </source>
</evidence>
<evidence type="ECO:0000313" key="2">
    <source>
        <dbReference type="EMBL" id="JAP89639.1"/>
    </source>
</evidence>
<organism evidence="2">
    <name type="scientific">Trepomonas sp. PC1</name>
    <dbReference type="NCBI Taxonomy" id="1076344"/>
    <lineage>
        <taxon>Eukaryota</taxon>
        <taxon>Metamonada</taxon>
        <taxon>Diplomonadida</taxon>
        <taxon>Hexamitidae</taxon>
        <taxon>Hexamitinae</taxon>
        <taxon>Trepomonas</taxon>
    </lineage>
</organism>
<name>A0A146K253_9EUKA</name>
<accession>A0A146K253</accession>
<reference evidence="2" key="1">
    <citation type="submission" date="2015-07" db="EMBL/GenBank/DDBJ databases">
        <title>Adaptation to a free-living lifestyle via gene acquisitions in the diplomonad Trepomonas sp. PC1.</title>
        <authorList>
            <person name="Xu F."/>
            <person name="Jerlstrom-Hultqvist J."/>
            <person name="Kolisko M."/>
            <person name="Simpson A.G.B."/>
            <person name="Roger A.J."/>
            <person name="Svard S.G."/>
            <person name="Andersson J.O."/>
        </authorList>
    </citation>
    <scope>NUCLEOTIDE SEQUENCE</scope>
    <source>
        <strain evidence="2">PC1</strain>
    </source>
</reference>
<dbReference type="AlphaFoldDB" id="A0A146K253"/>
<keyword evidence="1" id="KW-1133">Transmembrane helix</keyword>
<keyword evidence="1" id="KW-0472">Membrane</keyword>
<feature type="non-terminal residue" evidence="2">
    <location>
        <position position="1"/>
    </location>
</feature>
<proteinExistence type="predicted"/>
<feature type="non-terminal residue" evidence="2">
    <location>
        <position position="464"/>
    </location>
</feature>
<dbReference type="EMBL" id="GDID01006967">
    <property type="protein sequence ID" value="JAP89639.1"/>
    <property type="molecule type" value="Transcribed_RNA"/>
</dbReference>